<accession>A0A6C0KVT0</accession>
<dbReference type="PANTHER" id="PTHR13355">
    <property type="entry name" value="GLUCOSAMINE 6-PHOSPHATE N-ACETYLTRANSFERASE"/>
    <property type="match status" value="1"/>
</dbReference>
<dbReference type="AlphaFoldDB" id="A0A6C0KVT0"/>
<dbReference type="PROSITE" id="PS51186">
    <property type="entry name" value="GNAT"/>
    <property type="match status" value="1"/>
</dbReference>
<dbReference type="InterPro" id="IPR016181">
    <property type="entry name" value="Acyl_CoA_acyltransferase"/>
</dbReference>
<sequence length="150" mass="17152">MLFYTTLYDYVCQNMGRLDSIKDNHLKLLAYLTTISDLSNDLFLSHLATIHHIGRMIVAVDGSTIIGTGTIILEPKLSRGGRYVGHIEDIVVHPEYRGKGIAYEIIRKLKEYGNQKQCYKIVLNCKRNMVPFYEKVGLTEQGIHMAEYLN</sequence>
<evidence type="ECO:0000313" key="2">
    <source>
        <dbReference type="EMBL" id="QHU20604.1"/>
    </source>
</evidence>
<proteinExistence type="predicted"/>
<reference evidence="2" key="1">
    <citation type="journal article" date="2020" name="Nature">
        <title>Giant virus diversity and host interactions through global metagenomics.</title>
        <authorList>
            <person name="Schulz F."/>
            <person name="Roux S."/>
            <person name="Paez-Espino D."/>
            <person name="Jungbluth S."/>
            <person name="Walsh D.A."/>
            <person name="Denef V.J."/>
            <person name="McMahon K.D."/>
            <person name="Konstantinidis K.T."/>
            <person name="Eloe-Fadrosh E.A."/>
            <person name="Kyrpides N.C."/>
            <person name="Woyke T."/>
        </authorList>
    </citation>
    <scope>NUCLEOTIDE SEQUENCE</scope>
    <source>
        <strain evidence="2">GVMAG-S-3300013093-109</strain>
    </source>
</reference>
<dbReference type="InterPro" id="IPR039143">
    <property type="entry name" value="GNPNAT1-like"/>
</dbReference>
<feature type="domain" description="N-acetyltransferase" evidence="1">
    <location>
        <begin position="8"/>
        <end position="150"/>
    </location>
</feature>
<dbReference type="CDD" id="cd04301">
    <property type="entry name" value="NAT_SF"/>
    <property type="match status" value="1"/>
</dbReference>
<dbReference type="GO" id="GO:0004343">
    <property type="term" value="F:glucosamine 6-phosphate N-acetyltransferase activity"/>
    <property type="evidence" value="ECO:0007669"/>
    <property type="project" value="TreeGrafter"/>
</dbReference>
<dbReference type="Pfam" id="PF00583">
    <property type="entry name" value="Acetyltransf_1"/>
    <property type="match status" value="1"/>
</dbReference>
<evidence type="ECO:0000259" key="1">
    <source>
        <dbReference type="PROSITE" id="PS51186"/>
    </source>
</evidence>
<organism evidence="2">
    <name type="scientific">viral metagenome</name>
    <dbReference type="NCBI Taxonomy" id="1070528"/>
    <lineage>
        <taxon>unclassified sequences</taxon>
        <taxon>metagenomes</taxon>
        <taxon>organismal metagenomes</taxon>
    </lineage>
</organism>
<dbReference type="EMBL" id="MN740969">
    <property type="protein sequence ID" value="QHU20604.1"/>
    <property type="molecule type" value="Genomic_DNA"/>
</dbReference>
<dbReference type="InterPro" id="IPR000182">
    <property type="entry name" value="GNAT_dom"/>
</dbReference>
<name>A0A6C0KVT0_9ZZZZ</name>
<dbReference type="PANTHER" id="PTHR13355:SF11">
    <property type="entry name" value="GLUCOSAMINE 6-PHOSPHATE N-ACETYLTRANSFERASE"/>
    <property type="match status" value="1"/>
</dbReference>
<protein>
    <recommendedName>
        <fullName evidence="1">N-acetyltransferase domain-containing protein</fullName>
    </recommendedName>
</protein>
<dbReference type="SUPFAM" id="SSF55729">
    <property type="entry name" value="Acyl-CoA N-acyltransferases (Nat)"/>
    <property type="match status" value="1"/>
</dbReference>
<dbReference type="Gene3D" id="3.40.630.30">
    <property type="match status" value="1"/>
</dbReference>